<evidence type="ECO:0000256" key="8">
    <source>
        <dbReference type="RuleBase" id="RU003978"/>
    </source>
</evidence>
<comment type="caution">
    <text evidence="12">The sequence shown here is derived from an EMBL/GenBank/DDBJ whole genome shotgun (WGS) entry which is preliminary data.</text>
</comment>
<dbReference type="InterPro" id="IPR000911">
    <property type="entry name" value="Ribosomal_uL11"/>
</dbReference>
<dbReference type="InterPro" id="IPR006519">
    <property type="entry name" value="Ribosomal_uL11_bac-typ"/>
</dbReference>
<evidence type="ECO:0000259" key="10">
    <source>
        <dbReference type="Pfam" id="PF00298"/>
    </source>
</evidence>
<dbReference type="Gene3D" id="1.10.10.250">
    <property type="entry name" value="Ribosomal protein L11, C-terminal domain"/>
    <property type="match status" value="1"/>
</dbReference>
<dbReference type="InterPro" id="IPR020785">
    <property type="entry name" value="Ribosomal_uL11_CS"/>
</dbReference>
<dbReference type="InterPro" id="IPR036769">
    <property type="entry name" value="Ribosomal_uL11_C_sf"/>
</dbReference>
<proteinExistence type="inferred from homology"/>
<dbReference type="CDD" id="cd00349">
    <property type="entry name" value="Ribosomal_L11"/>
    <property type="match status" value="1"/>
</dbReference>
<keyword evidence="3 7" id="KW-0699">rRNA-binding</keyword>
<comment type="PTM">
    <text evidence="7 9">One or more lysine residues are methylated.</text>
</comment>
<dbReference type="SUPFAM" id="SSF54747">
    <property type="entry name" value="Ribosomal L11/L12e N-terminal domain"/>
    <property type="match status" value="1"/>
</dbReference>
<evidence type="ECO:0000256" key="6">
    <source>
        <dbReference type="ARBA" id="ARBA00023274"/>
    </source>
</evidence>
<dbReference type="Gene3D" id="3.30.1550.10">
    <property type="entry name" value="Ribosomal protein L11/L12, N-terminal domain"/>
    <property type="match status" value="1"/>
</dbReference>
<name>A0A1G2KM66_9BACT</name>
<organism evidence="12 13">
    <name type="scientific">Candidatus Sungbacteria bacterium RIFCSPHIGHO2_02_FULL_49_20</name>
    <dbReference type="NCBI Taxonomy" id="1802272"/>
    <lineage>
        <taxon>Bacteria</taxon>
        <taxon>Candidatus Sungiibacteriota</taxon>
    </lineage>
</organism>
<dbReference type="NCBIfam" id="TIGR01632">
    <property type="entry name" value="L11_bact"/>
    <property type="match status" value="1"/>
</dbReference>
<evidence type="ECO:0000256" key="4">
    <source>
        <dbReference type="ARBA" id="ARBA00022884"/>
    </source>
</evidence>
<accession>A0A1G2KM66</accession>
<dbReference type="PROSITE" id="PS00359">
    <property type="entry name" value="RIBOSOMAL_L11"/>
    <property type="match status" value="1"/>
</dbReference>
<comment type="function">
    <text evidence="7 9">Forms part of the ribosomal stalk which helps the ribosome interact with GTP-bound translation factors.</text>
</comment>
<dbReference type="GO" id="GO:0006412">
    <property type="term" value="P:translation"/>
    <property type="evidence" value="ECO:0007669"/>
    <property type="project" value="UniProtKB-UniRule"/>
</dbReference>
<dbReference type="GO" id="GO:0003735">
    <property type="term" value="F:structural constituent of ribosome"/>
    <property type="evidence" value="ECO:0007669"/>
    <property type="project" value="InterPro"/>
</dbReference>
<dbReference type="FunFam" id="1.10.10.250:FF:000001">
    <property type="entry name" value="50S ribosomal protein L11"/>
    <property type="match status" value="1"/>
</dbReference>
<keyword evidence="6 7" id="KW-0687">Ribonucleoprotein</keyword>
<dbReference type="GO" id="GO:0022625">
    <property type="term" value="C:cytosolic large ribosomal subunit"/>
    <property type="evidence" value="ECO:0007669"/>
    <property type="project" value="TreeGrafter"/>
</dbReference>
<keyword evidence="5 7" id="KW-0689">Ribosomal protein</keyword>
<evidence type="ECO:0000259" key="11">
    <source>
        <dbReference type="Pfam" id="PF03946"/>
    </source>
</evidence>
<gene>
    <name evidence="7" type="primary">rplK</name>
    <name evidence="12" type="ORF">A3C12_03480</name>
</gene>
<dbReference type="EMBL" id="MHQK01000054">
    <property type="protein sequence ID" value="OHA00530.1"/>
    <property type="molecule type" value="Genomic_DNA"/>
</dbReference>
<keyword evidence="2 7" id="KW-0488">Methylation</keyword>
<evidence type="ECO:0000256" key="2">
    <source>
        <dbReference type="ARBA" id="ARBA00022481"/>
    </source>
</evidence>
<dbReference type="Pfam" id="PF03946">
    <property type="entry name" value="Ribosomal_L11_N"/>
    <property type="match status" value="1"/>
</dbReference>
<dbReference type="InterPro" id="IPR020784">
    <property type="entry name" value="Ribosomal_uL11_N"/>
</dbReference>
<reference evidence="12 13" key="1">
    <citation type="journal article" date="2016" name="Nat. Commun.">
        <title>Thousands of microbial genomes shed light on interconnected biogeochemical processes in an aquifer system.</title>
        <authorList>
            <person name="Anantharaman K."/>
            <person name="Brown C.T."/>
            <person name="Hug L.A."/>
            <person name="Sharon I."/>
            <person name="Castelle C.J."/>
            <person name="Probst A.J."/>
            <person name="Thomas B.C."/>
            <person name="Singh A."/>
            <person name="Wilkins M.J."/>
            <person name="Karaoz U."/>
            <person name="Brodie E.L."/>
            <person name="Williams K.H."/>
            <person name="Hubbard S.S."/>
            <person name="Banfield J.F."/>
        </authorList>
    </citation>
    <scope>NUCLEOTIDE SEQUENCE [LARGE SCALE GENOMIC DNA]</scope>
</reference>
<evidence type="ECO:0000313" key="12">
    <source>
        <dbReference type="EMBL" id="OHA00530.1"/>
    </source>
</evidence>
<dbReference type="InterPro" id="IPR036796">
    <property type="entry name" value="Ribosomal_uL11_N_sf"/>
</dbReference>
<dbReference type="Proteomes" id="UP000178710">
    <property type="component" value="Unassembled WGS sequence"/>
</dbReference>
<sequence length="141" mass="15048">MAKEVKTIVKLQIPAGKATPAQPIGPALGQHGVNIGEFVKKFNDATADKGTDIIPVEIKIYVDRTFDFVLKTPPASDLLRKAAGVEKGSGEPNKTKVGRVSAQKVREIAERKMPDLNANDVDQAAKIIAGTARSMGIEVTE</sequence>
<keyword evidence="4 7" id="KW-0694">RNA-binding</keyword>
<dbReference type="PANTHER" id="PTHR11661:SF1">
    <property type="entry name" value="LARGE RIBOSOMAL SUBUNIT PROTEIN UL11M"/>
    <property type="match status" value="1"/>
</dbReference>
<evidence type="ECO:0000256" key="5">
    <source>
        <dbReference type="ARBA" id="ARBA00022980"/>
    </source>
</evidence>
<protein>
    <recommendedName>
        <fullName evidence="7">Large ribosomal subunit protein uL11</fullName>
    </recommendedName>
</protein>
<dbReference type="InterPro" id="IPR020783">
    <property type="entry name" value="Ribosomal_uL11_C"/>
</dbReference>
<evidence type="ECO:0000256" key="7">
    <source>
        <dbReference type="HAMAP-Rule" id="MF_00736"/>
    </source>
</evidence>
<dbReference type="PANTHER" id="PTHR11661">
    <property type="entry name" value="60S RIBOSOMAL PROTEIN L12"/>
    <property type="match status" value="1"/>
</dbReference>
<dbReference type="Pfam" id="PF00298">
    <property type="entry name" value="Ribosomal_L11"/>
    <property type="match status" value="1"/>
</dbReference>
<evidence type="ECO:0000256" key="1">
    <source>
        <dbReference type="ARBA" id="ARBA00010537"/>
    </source>
</evidence>
<evidence type="ECO:0000256" key="9">
    <source>
        <dbReference type="RuleBase" id="RU003979"/>
    </source>
</evidence>
<comment type="similarity">
    <text evidence="1 7 8">Belongs to the universal ribosomal protein uL11 family.</text>
</comment>
<dbReference type="AlphaFoldDB" id="A0A1G2KM66"/>
<comment type="subunit">
    <text evidence="7">Part of the ribosomal stalk of the 50S ribosomal subunit. Interacts with L10 and the large rRNA to form the base of the stalk. L10 forms an elongated spine to which L12 dimers bind in a sequential fashion forming a multimeric L10(L12)X complex.</text>
</comment>
<dbReference type="GO" id="GO:0070180">
    <property type="term" value="F:large ribosomal subunit rRNA binding"/>
    <property type="evidence" value="ECO:0007669"/>
    <property type="project" value="UniProtKB-UniRule"/>
</dbReference>
<dbReference type="SMART" id="SM00649">
    <property type="entry name" value="RL11"/>
    <property type="match status" value="1"/>
</dbReference>
<evidence type="ECO:0000256" key="3">
    <source>
        <dbReference type="ARBA" id="ARBA00022730"/>
    </source>
</evidence>
<feature type="domain" description="Large ribosomal subunit protein uL11 N-terminal" evidence="11">
    <location>
        <begin position="9"/>
        <end position="66"/>
    </location>
</feature>
<feature type="domain" description="Large ribosomal subunit protein uL11 C-terminal" evidence="10">
    <location>
        <begin position="71"/>
        <end position="139"/>
    </location>
</feature>
<dbReference type="HAMAP" id="MF_00736">
    <property type="entry name" value="Ribosomal_uL11"/>
    <property type="match status" value="1"/>
</dbReference>
<dbReference type="SUPFAM" id="SSF46906">
    <property type="entry name" value="Ribosomal protein L11, C-terminal domain"/>
    <property type="match status" value="1"/>
</dbReference>
<evidence type="ECO:0000313" key="13">
    <source>
        <dbReference type="Proteomes" id="UP000178710"/>
    </source>
</evidence>